<feature type="transmembrane region" description="Helical" evidence="1">
    <location>
        <begin position="46"/>
        <end position="65"/>
    </location>
</feature>
<evidence type="ECO:0000256" key="1">
    <source>
        <dbReference type="SAM" id="Phobius"/>
    </source>
</evidence>
<gene>
    <name evidence="2" type="ORF">H8923_07275</name>
</gene>
<comment type="caution">
    <text evidence="2">The sequence shown here is derived from an EMBL/GenBank/DDBJ whole genome shotgun (WGS) entry which is preliminary data.</text>
</comment>
<dbReference type="RefSeq" id="WP_153926072.1">
    <property type="nucleotide sequence ID" value="NZ_JACRWE010000003.1"/>
</dbReference>
<keyword evidence="3" id="KW-1185">Reference proteome</keyword>
<feature type="transmembrane region" description="Helical" evidence="1">
    <location>
        <begin position="71"/>
        <end position="89"/>
    </location>
</feature>
<name>A0ABR7JNP3_9FIRM</name>
<evidence type="ECO:0008006" key="4">
    <source>
        <dbReference type="Google" id="ProtNLM"/>
    </source>
</evidence>
<keyword evidence="1" id="KW-0812">Transmembrane</keyword>
<keyword evidence="1" id="KW-0472">Membrane</keyword>
<sequence>MKNCMECDYKFAFSDRLKMTFNLRGSLTCPKCKSVYRDNFNFYRGIYYGLVTFVSMIIFSEVTLSNSTLKSILYMIIVLPILLLFDLMPHRLHKYIKTK</sequence>
<dbReference type="EMBL" id="JACRWE010000003">
    <property type="protein sequence ID" value="MBC5996556.1"/>
    <property type="molecule type" value="Genomic_DNA"/>
</dbReference>
<reference evidence="2 3" key="1">
    <citation type="submission" date="2020-08" db="EMBL/GenBank/DDBJ databases">
        <authorList>
            <person name="Liu C."/>
            <person name="Sun Q."/>
        </authorList>
    </citation>
    <scope>NUCLEOTIDE SEQUENCE [LARGE SCALE GENOMIC DNA]</scope>
    <source>
        <strain evidence="2 3">NSJ-18</strain>
    </source>
</reference>
<evidence type="ECO:0000313" key="2">
    <source>
        <dbReference type="EMBL" id="MBC5996556.1"/>
    </source>
</evidence>
<organism evidence="2 3">
    <name type="scientific">Romboutsia faecis</name>
    <dbReference type="NCBI Taxonomy" id="2764597"/>
    <lineage>
        <taxon>Bacteria</taxon>
        <taxon>Bacillati</taxon>
        <taxon>Bacillota</taxon>
        <taxon>Clostridia</taxon>
        <taxon>Peptostreptococcales</taxon>
        <taxon>Peptostreptococcaceae</taxon>
        <taxon>Romboutsia</taxon>
    </lineage>
</organism>
<accession>A0ABR7JNP3</accession>
<keyword evidence="1" id="KW-1133">Transmembrane helix</keyword>
<dbReference type="Proteomes" id="UP000609849">
    <property type="component" value="Unassembled WGS sequence"/>
</dbReference>
<protein>
    <recommendedName>
        <fullName evidence="4">Cxxc_20_cxxc protein</fullName>
    </recommendedName>
</protein>
<evidence type="ECO:0000313" key="3">
    <source>
        <dbReference type="Proteomes" id="UP000609849"/>
    </source>
</evidence>
<proteinExistence type="predicted"/>